<sequence length="199" mass="21978">MPRVIPEEPFSVAPRTAAETREIFTVWMKSLIMNGRGCTVFDSNGGIIYRVDNYECGRRSEVVVMNCRGDVVLTLLKKKLSLVESWEGYGSGNLVQSRPVFQVRKPLRLTKGEIPYDIRVQAIGNNGTGRYIMEGIGTGKYSCRISKDTGELIAEAKRKESSTGVMLGKDVLTMVIEPKVDLTIAIGLLIVCGLMNNTL</sequence>
<organism evidence="1 2">
    <name type="scientific">Melastoma candidum</name>
    <dbReference type="NCBI Taxonomy" id="119954"/>
    <lineage>
        <taxon>Eukaryota</taxon>
        <taxon>Viridiplantae</taxon>
        <taxon>Streptophyta</taxon>
        <taxon>Embryophyta</taxon>
        <taxon>Tracheophyta</taxon>
        <taxon>Spermatophyta</taxon>
        <taxon>Magnoliopsida</taxon>
        <taxon>eudicotyledons</taxon>
        <taxon>Gunneridae</taxon>
        <taxon>Pentapetalae</taxon>
        <taxon>rosids</taxon>
        <taxon>malvids</taxon>
        <taxon>Myrtales</taxon>
        <taxon>Melastomataceae</taxon>
        <taxon>Melastomatoideae</taxon>
        <taxon>Melastomateae</taxon>
        <taxon>Melastoma</taxon>
    </lineage>
</organism>
<proteinExistence type="predicted"/>
<comment type="caution">
    <text evidence="1">The sequence shown here is derived from an EMBL/GenBank/DDBJ whole genome shotgun (WGS) entry which is preliminary data.</text>
</comment>
<reference evidence="2" key="1">
    <citation type="journal article" date="2023" name="Front. Plant Sci.">
        <title>Chromosomal-level genome assembly of Melastoma candidum provides insights into trichome evolution.</title>
        <authorList>
            <person name="Zhong Y."/>
            <person name="Wu W."/>
            <person name="Sun C."/>
            <person name="Zou P."/>
            <person name="Liu Y."/>
            <person name="Dai S."/>
            <person name="Zhou R."/>
        </authorList>
    </citation>
    <scope>NUCLEOTIDE SEQUENCE [LARGE SCALE GENOMIC DNA]</scope>
</reference>
<dbReference type="Proteomes" id="UP001057402">
    <property type="component" value="Chromosome 4"/>
</dbReference>
<protein>
    <submittedName>
        <fullName evidence="1">Uncharacterized protein</fullName>
    </submittedName>
</protein>
<gene>
    <name evidence="1" type="ORF">MLD38_014724</name>
</gene>
<evidence type="ECO:0000313" key="2">
    <source>
        <dbReference type="Proteomes" id="UP001057402"/>
    </source>
</evidence>
<accession>A0ACB9RHE5</accession>
<keyword evidence="2" id="KW-1185">Reference proteome</keyword>
<evidence type="ECO:0000313" key="1">
    <source>
        <dbReference type="EMBL" id="KAI4377029.1"/>
    </source>
</evidence>
<dbReference type="EMBL" id="CM042883">
    <property type="protein sequence ID" value="KAI4377029.1"/>
    <property type="molecule type" value="Genomic_DNA"/>
</dbReference>
<name>A0ACB9RHE5_9MYRT</name>